<dbReference type="InterPro" id="IPR001763">
    <property type="entry name" value="Rhodanese-like_dom"/>
</dbReference>
<dbReference type="InterPro" id="IPR036873">
    <property type="entry name" value="Rhodanese-like_dom_sf"/>
</dbReference>
<feature type="domain" description="Rhodanese" evidence="2">
    <location>
        <begin position="136"/>
        <end position="231"/>
    </location>
</feature>
<dbReference type="Pfam" id="PF12368">
    <property type="entry name" value="Rhodanese_C"/>
    <property type="match status" value="1"/>
</dbReference>
<sequence>MATPKILLYYVFTPLADPEAIRLWQHTLCEQLGLRGRIIVSPHGINGTLGGDVIECKKYVRALKQYAPFAGVDMKWSEGTGLDEHGHSLDFPRLTVRVRPEIVAFGAPDELEVDEHGVVGGGQHLQPDELHELLERKPDAVFFDGRNAAEAAVGRFEGAIVPDTVTTHDFIRELDSGKYDDLKDRPVVTYCTGGVRCEVLSALMVRRGFTDVYQLDGGIVRYGERFGNDGLWEGSLTVFDGREHIDFAEGAKVLGRCVRCETPTPRLQNCADESCQQRLVVCESCAPQAPACDHHERLAS</sequence>
<evidence type="ECO:0000313" key="3">
    <source>
        <dbReference type="EMBL" id="MFD2757230.1"/>
    </source>
</evidence>
<dbReference type="CDD" id="cd01518">
    <property type="entry name" value="RHOD_YceA"/>
    <property type="match status" value="1"/>
</dbReference>
<dbReference type="Gene3D" id="3.30.70.100">
    <property type="match status" value="1"/>
</dbReference>
<comment type="caution">
    <text evidence="3">The sequence shown here is derived from an EMBL/GenBank/DDBJ whole genome shotgun (WGS) entry which is preliminary data.</text>
</comment>
<dbReference type="Proteomes" id="UP001597492">
    <property type="component" value="Unassembled WGS sequence"/>
</dbReference>
<dbReference type="InterPro" id="IPR040503">
    <property type="entry name" value="TRHO_N"/>
</dbReference>
<keyword evidence="1" id="KW-0819">tRNA processing</keyword>
<comment type="function">
    <text evidence="1">Catalyzes oxygen-dependent 5-hydroxyuridine (ho5U) modification at position 34 in tRNAs.</text>
</comment>
<evidence type="ECO:0000259" key="2">
    <source>
        <dbReference type="PROSITE" id="PS50206"/>
    </source>
</evidence>
<dbReference type="Pfam" id="PF00581">
    <property type="entry name" value="Rhodanese"/>
    <property type="match status" value="1"/>
</dbReference>
<dbReference type="Gene3D" id="3.40.250.10">
    <property type="entry name" value="Rhodanese-like domain"/>
    <property type="match status" value="1"/>
</dbReference>
<dbReference type="PANTHER" id="PTHR43268">
    <property type="entry name" value="THIOSULFATE SULFURTRANSFERASE/RHODANESE-LIKE DOMAIN-CONTAINING PROTEIN 2"/>
    <property type="match status" value="1"/>
</dbReference>
<organism evidence="3 4">
    <name type="scientific">Gulosibacter faecalis</name>
    <dbReference type="NCBI Taxonomy" id="272240"/>
    <lineage>
        <taxon>Bacteria</taxon>
        <taxon>Bacillati</taxon>
        <taxon>Actinomycetota</taxon>
        <taxon>Actinomycetes</taxon>
        <taxon>Micrococcales</taxon>
        <taxon>Microbacteriaceae</taxon>
        <taxon>Gulosibacter</taxon>
    </lineage>
</organism>
<accession>A0ABW5UUY0</accession>
<dbReference type="RefSeq" id="WP_019619209.1">
    <property type="nucleotide sequence ID" value="NZ_JBHUNE010000002.1"/>
</dbReference>
<keyword evidence="1" id="KW-0560">Oxidoreductase</keyword>
<protein>
    <recommendedName>
        <fullName evidence="1">tRNA uridine(34) hydroxylase</fullName>
        <ecNumber evidence="1">1.14.-.-</ecNumber>
    </recommendedName>
    <alternativeName>
        <fullName evidence="1">tRNA hydroxylation protein O</fullName>
    </alternativeName>
</protein>
<dbReference type="EC" id="1.14.-.-" evidence="1"/>
<proteinExistence type="inferred from homology"/>
<dbReference type="EMBL" id="JBHUNE010000002">
    <property type="protein sequence ID" value="MFD2757230.1"/>
    <property type="molecule type" value="Genomic_DNA"/>
</dbReference>
<dbReference type="PANTHER" id="PTHR43268:SF6">
    <property type="entry name" value="THIOSULFATE SULFURTRANSFERASE_RHODANESE-LIKE DOMAIN-CONTAINING PROTEIN 2"/>
    <property type="match status" value="1"/>
</dbReference>
<reference evidence="4" key="1">
    <citation type="journal article" date="2019" name="Int. J. Syst. Evol. Microbiol.">
        <title>The Global Catalogue of Microorganisms (GCM) 10K type strain sequencing project: providing services to taxonomists for standard genome sequencing and annotation.</title>
        <authorList>
            <consortium name="The Broad Institute Genomics Platform"/>
            <consortium name="The Broad Institute Genome Sequencing Center for Infectious Disease"/>
            <person name="Wu L."/>
            <person name="Ma J."/>
        </authorList>
    </citation>
    <scope>NUCLEOTIDE SEQUENCE [LARGE SCALE GENOMIC DNA]</scope>
    <source>
        <strain evidence="4">TISTR 1514</strain>
    </source>
</reference>
<dbReference type="PROSITE" id="PS50206">
    <property type="entry name" value="RHODANESE_3"/>
    <property type="match status" value="1"/>
</dbReference>
<dbReference type="InterPro" id="IPR020936">
    <property type="entry name" value="TrhO"/>
</dbReference>
<name>A0ABW5UUY0_9MICO</name>
<keyword evidence="4" id="KW-1185">Reference proteome</keyword>
<evidence type="ECO:0000256" key="1">
    <source>
        <dbReference type="HAMAP-Rule" id="MF_00469"/>
    </source>
</evidence>
<dbReference type="SMART" id="SM00450">
    <property type="entry name" value="RHOD"/>
    <property type="match status" value="1"/>
</dbReference>
<dbReference type="Pfam" id="PF17773">
    <property type="entry name" value="UPF0176_N"/>
    <property type="match status" value="1"/>
</dbReference>
<evidence type="ECO:0000313" key="4">
    <source>
        <dbReference type="Proteomes" id="UP001597492"/>
    </source>
</evidence>
<dbReference type="InterPro" id="IPR022111">
    <property type="entry name" value="Rhodanese_C"/>
</dbReference>
<dbReference type="SUPFAM" id="SSF52821">
    <property type="entry name" value="Rhodanese/Cell cycle control phosphatase"/>
    <property type="match status" value="1"/>
</dbReference>
<comment type="similarity">
    <text evidence="1">Belongs to the TrhO family.</text>
</comment>
<dbReference type="NCBIfam" id="NF001134">
    <property type="entry name" value="PRK00142.1-2"/>
    <property type="match status" value="1"/>
</dbReference>
<dbReference type="HAMAP" id="MF_00469">
    <property type="entry name" value="TrhO"/>
    <property type="match status" value="1"/>
</dbReference>
<comment type="catalytic activity">
    <reaction evidence="1">
        <text>uridine(34) in tRNA + AH2 + O2 = 5-hydroxyuridine(34) in tRNA + A + H2O</text>
        <dbReference type="Rhea" id="RHEA:64224"/>
        <dbReference type="Rhea" id="RHEA-COMP:11727"/>
        <dbReference type="Rhea" id="RHEA-COMP:13381"/>
        <dbReference type="ChEBI" id="CHEBI:13193"/>
        <dbReference type="ChEBI" id="CHEBI:15377"/>
        <dbReference type="ChEBI" id="CHEBI:15379"/>
        <dbReference type="ChEBI" id="CHEBI:17499"/>
        <dbReference type="ChEBI" id="CHEBI:65315"/>
        <dbReference type="ChEBI" id="CHEBI:136877"/>
    </reaction>
</comment>
<gene>
    <name evidence="1" type="primary">trhO</name>
    <name evidence="3" type="ORF">ACFSW7_02410</name>
</gene>